<dbReference type="Pfam" id="PF09186">
    <property type="entry name" value="DUF1949"/>
    <property type="match status" value="1"/>
</dbReference>
<accession>A0A1C6K1Z4</accession>
<sequence length="212" mass="23521">MADALQLQEYRTPGGAAQSLYEQKKSRFIGQLFPAADQQQVDALLAQVRKQHREARHHTYAYRLRTDHVERSSDDGEPQGTAGRPILEVLQKAQITDALLVVTRYFGGVLLGASGLLRAYSKAASLAVAGADIITMCTCIDCVLTVPYNLYGIIQNMLPGYTLQISDTRFEVDVTLALTVKGSDYQRLVDEVTERTDGRVVPKKIKSHFSYL</sequence>
<dbReference type="InterPro" id="IPR036956">
    <property type="entry name" value="Impact_N_sf"/>
</dbReference>
<comment type="similarity">
    <text evidence="1">Belongs to the IMPACT family.</text>
</comment>
<proteinExistence type="inferred from homology"/>
<dbReference type="InterPro" id="IPR035647">
    <property type="entry name" value="EFG_III/V"/>
</dbReference>
<dbReference type="EMBL" id="FMHG01000002">
    <property type="protein sequence ID" value="SCJ88362.1"/>
    <property type="molecule type" value="Genomic_DNA"/>
</dbReference>
<dbReference type="GO" id="GO:0005737">
    <property type="term" value="C:cytoplasm"/>
    <property type="evidence" value="ECO:0007669"/>
    <property type="project" value="TreeGrafter"/>
</dbReference>
<evidence type="ECO:0000259" key="3">
    <source>
        <dbReference type="Pfam" id="PF09186"/>
    </source>
</evidence>
<dbReference type="PANTHER" id="PTHR16301">
    <property type="entry name" value="IMPACT-RELATED"/>
    <property type="match status" value="1"/>
</dbReference>
<evidence type="ECO:0000256" key="1">
    <source>
        <dbReference type="ARBA" id="ARBA00007665"/>
    </source>
</evidence>
<name>A0A1C6K1Z4_9FIRM</name>
<dbReference type="SUPFAM" id="SSF54980">
    <property type="entry name" value="EF-G C-terminal domain-like"/>
    <property type="match status" value="1"/>
</dbReference>
<feature type="domain" description="Impact N-terminal" evidence="2">
    <location>
        <begin position="24"/>
        <end position="127"/>
    </location>
</feature>
<organism evidence="4">
    <name type="scientific">uncultured Anaerotruncus sp</name>
    <dbReference type="NCBI Taxonomy" id="905011"/>
    <lineage>
        <taxon>Bacteria</taxon>
        <taxon>Bacillati</taxon>
        <taxon>Bacillota</taxon>
        <taxon>Clostridia</taxon>
        <taxon>Eubacteriales</taxon>
        <taxon>Oscillospiraceae</taxon>
        <taxon>Anaerotruncus</taxon>
        <taxon>environmental samples</taxon>
    </lineage>
</organism>
<dbReference type="AlphaFoldDB" id="A0A1C6K1Z4"/>
<evidence type="ECO:0000259" key="2">
    <source>
        <dbReference type="Pfam" id="PF01205"/>
    </source>
</evidence>
<dbReference type="InterPro" id="IPR020569">
    <property type="entry name" value="UPF0029_Impact_CS"/>
</dbReference>
<dbReference type="Gene3D" id="3.30.70.240">
    <property type="match status" value="1"/>
</dbReference>
<evidence type="ECO:0000313" key="4">
    <source>
        <dbReference type="EMBL" id="SCJ88362.1"/>
    </source>
</evidence>
<dbReference type="InterPro" id="IPR023582">
    <property type="entry name" value="Impact"/>
</dbReference>
<dbReference type="InterPro" id="IPR001498">
    <property type="entry name" value="Impact_N"/>
</dbReference>
<gene>
    <name evidence="4" type="primary">yigZ</name>
    <name evidence="4" type="ORF">SAMEA3545359_02563</name>
</gene>
<dbReference type="PROSITE" id="PS00910">
    <property type="entry name" value="UPF0029"/>
    <property type="match status" value="1"/>
</dbReference>
<feature type="domain" description="UPF0029" evidence="3">
    <location>
        <begin position="144"/>
        <end position="199"/>
    </location>
</feature>
<dbReference type="GO" id="GO:0006446">
    <property type="term" value="P:regulation of translational initiation"/>
    <property type="evidence" value="ECO:0007669"/>
    <property type="project" value="TreeGrafter"/>
</dbReference>
<dbReference type="InterPro" id="IPR015269">
    <property type="entry name" value="UPF0029_Impact_C"/>
</dbReference>
<dbReference type="Pfam" id="PF01205">
    <property type="entry name" value="Impact_N"/>
    <property type="match status" value="1"/>
</dbReference>
<reference evidence="4" key="1">
    <citation type="submission" date="2015-09" db="EMBL/GenBank/DDBJ databases">
        <authorList>
            <consortium name="Pathogen Informatics"/>
        </authorList>
    </citation>
    <scope>NUCLEOTIDE SEQUENCE</scope>
    <source>
        <strain evidence="4">2789STDY5834896</strain>
    </source>
</reference>
<dbReference type="InterPro" id="IPR020568">
    <property type="entry name" value="Ribosomal_Su5_D2-typ_SF"/>
</dbReference>
<protein>
    <submittedName>
        <fullName evidence="4">IMPACT family member yigZ</fullName>
    </submittedName>
</protein>
<dbReference type="Gene3D" id="3.30.230.30">
    <property type="entry name" value="Impact, N-terminal domain"/>
    <property type="match status" value="1"/>
</dbReference>
<dbReference type="PANTHER" id="PTHR16301:SF20">
    <property type="entry name" value="IMPACT FAMILY MEMBER YIGZ"/>
    <property type="match status" value="1"/>
</dbReference>
<dbReference type="SUPFAM" id="SSF54211">
    <property type="entry name" value="Ribosomal protein S5 domain 2-like"/>
    <property type="match status" value="1"/>
</dbReference>